<organism evidence="1 2">
    <name type="scientific">Botryotinia calthae</name>
    <dbReference type="NCBI Taxonomy" id="38488"/>
    <lineage>
        <taxon>Eukaryota</taxon>
        <taxon>Fungi</taxon>
        <taxon>Dikarya</taxon>
        <taxon>Ascomycota</taxon>
        <taxon>Pezizomycotina</taxon>
        <taxon>Leotiomycetes</taxon>
        <taxon>Helotiales</taxon>
        <taxon>Sclerotiniaceae</taxon>
        <taxon>Botryotinia</taxon>
    </lineage>
</organism>
<sequence length="84" mass="9713">MLFGESEDRYYADDHLLWEMLEPQVPCRAHAGFRNCAPWDGMEELRSGVGFVAKIVSREQIIDNPIKCFCFSQPIKTSASWRKC</sequence>
<reference evidence="1 2" key="1">
    <citation type="submission" date="2017-11" db="EMBL/GenBank/DDBJ databases">
        <title>Comparative genomics of Botrytis spp.</title>
        <authorList>
            <person name="Valero-Jimenez C.A."/>
            <person name="Tapia P."/>
            <person name="Veloso J."/>
            <person name="Silva-Moreno E."/>
            <person name="Staats M."/>
            <person name="Valdes J.H."/>
            <person name="Van Kan J.A.L."/>
        </authorList>
    </citation>
    <scope>NUCLEOTIDE SEQUENCE [LARGE SCALE GENOMIC DNA]</scope>
    <source>
        <strain evidence="1 2">MUCL2830</strain>
    </source>
</reference>
<evidence type="ECO:0000313" key="1">
    <source>
        <dbReference type="EMBL" id="TEY44405.1"/>
    </source>
</evidence>
<gene>
    <name evidence="1" type="ORF">BOTCAL_0351g00020</name>
</gene>
<protein>
    <submittedName>
        <fullName evidence="1">Uncharacterized protein</fullName>
    </submittedName>
</protein>
<dbReference type="AlphaFoldDB" id="A0A4Y8CSF9"/>
<keyword evidence="2" id="KW-1185">Reference proteome</keyword>
<accession>A0A4Y8CSF9</accession>
<name>A0A4Y8CSF9_9HELO</name>
<comment type="caution">
    <text evidence="1">The sequence shown here is derived from an EMBL/GenBank/DDBJ whole genome shotgun (WGS) entry which is preliminary data.</text>
</comment>
<dbReference type="Proteomes" id="UP000297299">
    <property type="component" value="Unassembled WGS sequence"/>
</dbReference>
<dbReference type="EMBL" id="PHWZ01000350">
    <property type="protein sequence ID" value="TEY44405.1"/>
    <property type="molecule type" value="Genomic_DNA"/>
</dbReference>
<proteinExistence type="predicted"/>
<evidence type="ECO:0000313" key="2">
    <source>
        <dbReference type="Proteomes" id="UP000297299"/>
    </source>
</evidence>